<evidence type="ECO:0000313" key="2">
    <source>
        <dbReference type="EMBL" id="MFC3958967.1"/>
    </source>
</evidence>
<feature type="transmembrane region" description="Helical" evidence="1">
    <location>
        <begin position="51"/>
        <end position="73"/>
    </location>
</feature>
<keyword evidence="3" id="KW-1185">Reference proteome</keyword>
<evidence type="ECO:0000256" key="1">
    <source>
        <dbReference type="SAM" id="Phobius"/>
    </source>
</evidence>
<protein>
    <submittedName>
        <fullName evidence="2">Uncharacterized protein</fullName>
    </submittedName>
</protein>
<gene>
    <name evidence="2" type="ORF">ACFOUR_11395</name>
</gene>
<dbReference type="EMBL" id="JBHSAQ010000010">
    <property type="protein sequence ID" value="MFC3958967.1"/>
    <property type="molecule type" value="Genomic_DNA"/>
</dbReference>
<name>A0ABD5NPL7_9EURY</name>
<proteinExistence type="predicted"/>
<keyword evidence="1" id="KW-1133">Transmembrane helix</keyword>
<reference evidence="2 3" key="1">
    <citation type="journal article" date="2019" name="Int. J. Syst. Evol. Microbiol.">
        <title>The Global Catalogue of Microorganisms (GCM) 10K type strain sequencing project: providing services to taxonomists for standard genome sequencing and annotation.</title>
        <authorList>
            <consortium name="The Broad Institute Genomics Platform"/>
            <consortium name="The Broad Institute Genome Sequencing Center for Infectious Disease"/>
            <person name="Wu L."/>
            <person name="Ma J."/>
        </authorList>
    </citation>
    <scope>NUCLEOTIDE SEQUENCE [LARGE SCALE GENOMIC DNA]</scope>
    <source>
        <strain evidence="2 3">IBRC-M 10256</strain>
    </source>
</reference>
<keyword evidence="1" id="KW-0472">Membrane</keyword>
<accession>A0ABD5NPL7</accession>
<dbReference type="Proteomes" id="UP001595846">
    <property type="component" value="Unassembled WGS sequence"/>
</dbReference>
<comment type="caution">
    <text evidence="2">The sequence shown here is derived from an EMBL/GenBank/DDBJ whole genome shotgun (WGS) entry which is preliminary data.</text>
</comment>
<evidence type="ECO:0000313" key="3">
    <source>
        <dbReference type="Proteomes" id="UP001595846"/>
    </source>
</evidence>
<dbReference type="AlphaFoldDB" id="A0ABD5NPL7"/>
<dbReference type="GeneID" id="73902767"/>
<dbReference type="RefSeq" id="WP_256533636.1">
    <property type="nucleotide sequence ID" value="NZ_CP101824.1"/>
</dbReference>
<organism evidence="2 3">
    <name type="scientific">Halovivax cerinus</name>
    <dbReference type="NCBI Taxonomy" id="1487865"/>
    <lineage>
        <taxon>Archaea</taxon>
        <taxon>Methanobacteriati</taxon>
        <taxon>Methanobacteriota</taxon>
        <taxon>Stenosarchaea group</taxon>
        <taxon>Halobacteria</taxon>
        <taxon>Halobacteriales</taxon>
        <taxon>Natrialbaceae</taxon>
        <taxon>Halovivax</taxon>
    </lineage>
</organism>
<keyword evidence="1" id="KW-0812">Transmembrane</keyword>
<sequence>MVDVLDVLRRGIAAIGAIILVFGLAGVIVAGGWLVWLATDWLYDFLPPTEASAAALLLVALYVVIVGVIIYSLGDLRAGASE</sequence>
<feature type="transmembrane region" description="Helical" evidence="1">
    <location>
        <begin position="12"/>
        <end position="39"/>
    </location>
</feature>